<dbReference type="Gene3D" id="3.40.50.10130">
    <property type="match status" value="1"/>
</dbReference>
<organism evidence="12">
    <name type="scientific">viral metagenome</name>
    <dbReference type="NCBI Taxonomy" id="1070528"/>
    <lineage>
        <taxon>unclassified sequences</taxon>
        <taxon>metagenomes</taxon>
        <taxon>organismal metagenomes</taxon>
    </lineage>
</organism>
<evidence type="ECO:0000256" key="3">
    <source>
        <dbReference type="ARBA" id="ARBA00022722"/>
    </source>
</evidence>
<evidence type="ECO:0000313" key="12">
    <source>
        <dbReference type="EMBL" id="QHU03456.1"/>
    </source>
</evidence>
<keyword evidence="3" id="KW-0540">Nuclease</keyword>
<dbReference type="Gene3D" id="1.10.150.670">
    <property type="entry name" value="Crossover junction endonuclease EME1, DNA-binding domain"/>
    <property type="match status" value="1"/>
</dbReference>
<evidence type="ECO:0000256" key="6">
    <source>
        <dbReference type="ARBA" id="ARBA00022763"/>
    </source>
</evidence>
<keyword evidence="10" id="KW-0234">DNA repair</keyword>
<evidence type="ECO:0000256" key="4">
    <source>
        <dbReference type="ARBA" id="ARBA00022723"/>
    </source>
</evidence>
<accession>A0A6C0JFB0</accession>
<dbReference type="GO" id="GO:0003677">
    <property type="term" value="F:DNA binding"/>
    <property type="evidence" value="ECO:0007669"/>
    <property type="project" value="InterPro"/>
</dbReference>
<evidence type="ECO:0000256" key="10">
    <source>
        <dbReference type="ARBA" id="ARBA00023204"/>
    </source>
</evidence>
<keyword evidence="4" id="KW-0479">Metal-binding</keyword>
<evidence type="ECO:0000256" key="5">
    <source>
        <dbReference type="ARBA" id="ARBA00022759"/>
    </source>
</evidence>
<dbReference type="SMART" id="SM00891">
    <property type="entry name" value="ERCC4"/>
    <property type="match status" value="1"/>
</dbReference>
<dbReference type="GO" id="GO:0006308">
    <property type="term" value="P:DNA catabolic process"/>
    <property type="evidence" value="ECO:0007669"/>
    <property type="project" value="InterPro"/>
</dbReference>
<keyword evidence="8" id="KW-0460">Magnesium</keyword>
<evidence type="ECO:0000256" key="7">
    <source>
        <dbReference type="ARBA" id="ARBA00022801"/>
    </source>
</evidence>
<dbReference type="GO" id="GO:0005634">
    <property type="term" value="C:nucleus"/>
    <property type="evidence" value="ECO:0007669"/>
    <property type="project" value="TreeGrafter"/>
</dbReference>
<comment type="cofactor">
    <cofactor evidence="1">
        <name>Mg(2+)</name>
        <dbReference type="ChEBI" id="CHEBI:18420"/>
    </cofactor>
</comment>
<proteinExistence type="inferred from homology"/>
<keyword evidence="7" id="KW-0378">Hydrolase</keyword>
<dbReference type="GO" id="GO:0048257">
    <property type="term" value="F:3'-flap endonuclease activity"/>
    <property type="evidence" value="ECO:0007669"/>
    <property type="project" value="TreeGrafter"/>
</dbReference>
<dbReference type="GO" id="GO:0031573">
    <property type="term" value="P:mitotic intra-S DNA damage checkpoint signaling"/>
    <property type="evidence" value="ECO:0007669"/>
    <property type="project" value="TreeGrafter"/>
</dbReference>
<name>A0A6C0JFB0_9ZZZZ</name>
<dbReference type="AlphaFoldDB" id="A0A6C0JFB0"/>
<comment type="similarity">
    <text evidence="2">Belongs to the XPF family.</text>
</comment>
<dbReference type="EMBL" id="MN740381">
    <property type="protein sequence ID" value="QHU03456.1"/>
    <property type="molecule type" value="Genomic_DNA"/>
</dbReference>
<evidence type="ECO:0000256" key="2">
    <source>
        <dbReference type="ARBA" id="ARBA00010015"/>
    </source>
</evidence>
<dbReference type="GO" id="GO:0048476">
    <property type="term" value="C:Holliday junction resolvase complex"/>
    <property type="evidence" value="ECO:0007669"/>
    <property type="project" value="TreeGrafter"/>
</dbReference>
<dbReference type="Pfam" id="PF02732">
    <property type="entry name" value="ERCC4"/>
    <property type="match status" value="1"/>
</dbReference>
<feature type="domain" description="ERCC4" evidence="11">
    <location>
        <begin position="3"/>
        <end position="86"/>
    </location>
</feature>
<dbReference type="PANTHER" id="PTHR13451">
    <property type="entry name" value="CLASS II CROSSOVER JUNCTION ENDONUCLEASE MUS81"/>
    <property type="match status" value="1"/>
</dbReference>
<dbReference type="GO" id="GO:0008821">
    <property type="term" value="F:crossover junction DNA endonuclease activity"/>
    <property type="evidence" value="ECO:0007669"/>
    <property type="project" value="InterPro"/>
</dbReference>
<dbReference type="InterPro" id="IPR042530">
    <property type="entry name" value="EME1/EME2_C"/>
</dbReference>
<evidence type="ECO:0000256" key="9">
    <source>
        <dbReference type="ARBA" id="ARBA00023172"/>
    </source>
</evidence>
<keyword evidence="6" id="KW-0227">DNA damage</keyword>
<evidence type="ECO:0000256" key="1">
    <source>
        <dbReference type="ARBA" id="ARBA00001946"/>
    </source>
</evidence>
<dbReference type="GO" id="GO:0000727">
    <property type="term" value="P:double-strand break repair via break-induced replication"/>
    <property type="evidence" value="ECO:0007669"/>
    <property type="project" value="TreeGrafter"/>
</dbReference>
<evidence type="ECO:0000259" key="11">
    <source>
        <dbReference type="SMART" id="SM00891"/>
    </source>
</evidence>
<dbReference type="GO" id="GO:0046872">
    <property type="term" value="F:metal ion binding"/>
    <property type="evidence" value="ECO:0007669"/>
    <property type="project" value="UniProtKB-KW"/>
</dbReference>
<dbReference type="InterPro" id="IPR006166">
    <property type="entry name" value="ERCC4_domain"/>
</dbReference>
<sequence>MVELIIDNRENIKNLIKDDISNSKFENLDLGDYIYKVNGETIIIIERKTISDYASSILDGRNREQKKRLLDNYDKSKIIYLVEGELDKNNKQCNFNRINADTLVSSIINTMLRDQIQVFHTTNKSETVFILQSIYKKLEKQGKSFLENDNTYEESLINSKKIKKGDNLTPELVFKMMLNCIPGVSNKVSNRINQKFKNMKEFIDKLLEYENKKDMEQYIINLKMDDSEKGRKISKNISKNIVEFLNIL</sequence>
<reference evidence="12" key="1">
    <citation type="journal article" date="2020" name="Nature">
        <title>Giant virus diversity and host interactions through global metagenomics.</title>
        <authorList>
            <person name="Schulz F."/>
            <person name="Roux S."/>
            <person name="Paez-Espino D."/>
            <person name="Jungbluth S."/>
            <person name="Walsh D.A."/>
            <person name="Denef V.J."/>
            <person name="McMahon K.D."/>
            <person name="Konstantinidis K.T."/>
            <person name="Eloe-Fadrosh E.A."/>
            <person name="Kyrpides N.C."/>
            <person name="Woyke T."/>
        </authorList>
    </citation>
    <scope>NUCLEOTIDE SEQUENCE</scope>
    <source>
        <strain evidence="12">GVMAG-M-3300026093-6</strain>
    </source>
</reference>
<dbReference type="PANTHER" id="PTHR13451:SF0">
    <property type="entry name" value="CROSSOVER JUNCTION ENDONUCLEASE MUS81"/>
    <property type="match status" value="1"/>
</dbReference>
<keyword evidence="5" id="KW-0255">Endonuclease</keyword>
<evidence type="ECO:0000256" key="8">
    <source>
        <dbReference type="ARBA" id="ARBA00022842"/>
    </source>
</evidence>
<dbReference type="InterPro" id="IPR033309">
    <property type="entry name" value="Mus81"/>
</dbReference>
<protein>
    <recommendedName>
        <fullName evidence="11">ERCC4 domain-containing protein</fullName>
    </recommendedName>
</protein>
<dbReference type="SUPFAM" id="SSF52980">
    <property type="entry name" value="Restriction endonuclease-like"/>
    <property type="match status" value="1"/>
</dbReference>
<dbReference type="InterPro" id="IPR011335">
    <property type="entry name" value="Restrct_endonuc-II-like"/>
</dbReference>
<keyword evidence="9" id="KW-0233">DNA recombination</keyword>
<dbReference type="GO" id="GO:0000712">
    <property type="term" value="P:resolution of meiotic recombination intermediates"/>
    <property type="evidence" value="ECO:0007669"/>
    <property type="project" value="TreeGrafter"/>
</dbReference>